<dbReference type="InterPro" id="IPR019554">
    <property type="entry name" value="Soluble_ligand-bd"/>
</dbReference>
<evidence type="ECO:0000256" key="7">
    <source>
        <dbReference type="ARBA" id="ARBA00023014"/>
    </source>
</evidence>
<reference evidence="10 11" key="1">
    <citation type="submission" date="2016-11" db="EMBL/GenBank/DDBJ databases">
        <authorList>
            <person name="Jaros S."/>
            <person name="Januszkiewicz K."/>
            <person name="Wedrychowicz H."/>
        </authorList>
    </citation>
    <scope>NUCLEOTIDE SEQUENCE [LARGE SCALE GENOMIC DNA]</scope>
    <source>
        <strain evidence="10 11">DSM 14501</strain>
    </source>
</reference>
<keyword evidence="8" id="KW-0175">Coiled coil</keyword>
<dbReference type="PIRSF" id="PIRSF036408">
    <property type="entry name" value="PduS_prd"/>
    <property type="match status" value="1"/>
</dbReference>
<dbReference type="GO" id="GO:0009055">
    <property type="term" value="F:electron transfer activity"/>
    <property type="evidence" value="ECO:0007669"/>
    <property type="project" value="InterPro"/>
</dbReference>
<keyword evidence="11" id="KW-1185">Reference proteome</keyword>
<dbReference type="InterPro" id="IPR017054">
    <property type="entry name" value="PduS"/>
</dbReference>
<keyword evidence="7" id="KW-0411">Iron-sulfur</keyword>
<dbReference type="GO" id="GO:0051539">
    <property type="term" value="F:4 iron, 4 sulfur cluster binding"/>
    <property type="evidence" value="ECO:0007669"/>
    <property type="project" value="UniProtKB-KW"/>
</dbReference>
<protein>
    <submittedName>
        <fullName evidence="10">Na+-translocating ferredoxin:NAD+ oxidoreductase RNF, RnfC subunit</fullName>
    </submittedName>
</protein>
<keyword evidence="3" id="KW-0479">Metal-binding</keyword>
<evidence type="ECO:0000256" key="4">
    <source>
        <dbReference type="ARBA" id="ARBA00022737"/>
    </source>
</evidence>
<evidence type="ECO:0000256" key="5">
    <source>
        <dbReference type="ARBA" id="ARBA00022982"/>
    </source>
</evidence>
<evidence type="ECO:0000256" key="8">
    <source>
        <dbReference type="SAM" id="Coils"/>
    </source>
</evidence>
<name>A0A1M6S1D0_9FIRM</name>
<dbReference type="InterPro" id="IPR010208">
    <property type="entry name" value="Ion_transpt_RnfC/RsxC"/>
</dbReference>
<gene>
    <name evidence="10" type="ORF">SAMN02745883_01924</name>
</gene>
<dbReference type="SUPFAM" id="SSF46548">
    <property type="entry name" value="alpha-helical ferredoxin"/>
    <property type="match status" value="1"/>
</dbReference>
<accession>A0A1M6S1D0</accession>
<dbReference type="SUPFAM" id="SSF142984">
    <property type="entry name" value="Nqo1 middle domain-like"/>
    <property type="match status" value="1"/>
</dbReference>
<dbReference type="InterPro" id="IPR026902">
    <property type="entry name" value="RnfC_N"/>
</dbReference>
<dbReference type="InterPro" id="IPR037225">
    <property type="entry name" value="Nuo51_FMN-bd_sf"/>
</dbReference>
<feature type="domain" description="4Fe-4S ferredoxin-type" evidence="9">
    <location>
        <begin position="244"/>
        <end position="275"/>
    </location>
</feature>
<dbReference type="Pfam" id="PF13375">
    <property type="entry name" value="RnfC_N"/>
    <property type="match status" value="1"/>
</dbReference>
<keyword evidence="1" id="KW-0813">Transport</keyword>
<dbReference type="Pfam" id="PF13534">
    <property type="entry name" value="Fer4_17"/>
    <property type="match status" value="1"/>
</dbReference>
<keyword evidence="5" id="KW-0249">Electron transport</keyword>
<dbReference type="PANTHER" id="PTHR43034:SF2">
    <property type="entry name" value="ION-TRANSLOCATING OXIDOREDUCTASE COMPLEX SUBUNIT C"/>
    <property type="match status" value="1"/>
</dbReference>
<evidence type="ECO:0000256" key="1">
    <source>
        <dbReference type="ARBA" id="ARBA00022448"/>
    </source>
</evidence>
<dbReference type="Gene3D" id="3.40.50.11540">
    <property type="entry name" value="NADH-ubiquinone oxidoreductase 51kDa subunit"/>
    <property type="match status" value="1"/>
</dbReference>
<dbReference type="InterPro" id="IPR011538">
    <property type="entry name" value="Nuo51_FMN-bd"/>
</dbReference>
<keyword evidence="4" id="KW-0677">Repeat</keyword>
<organism evidence="10 11">
    <name type="scientific">Caminicella sporogenes DSM 14501</name>
    <dbReference type="NCBI Taxonomy" id="1121266"/>
    <lineage>
        <taxon>Bacteria</taxon>
        <taxon>Bacillati</taxon>
        <taxon>Bacillota</taxon>
        <taxon>Clostridia</taxon>
        <taxon>Peptostreptococcales</taxon>
        <taxon>Caminicellaceae</taxon>
        <taxon>Caminicella</taxon>
    </lineage>
</organism>
<evidence type="ECO:0000259" key="9">
    <source>
        <dbReference type="PROSITE" id="PS51379"/>
    </source>
</evidence>
<dbReference type="AlphaFoldDB" id="A0A1M6S1D0"/>
<dbReference type="PROSITE" id="PS51379">
    <property type="entry name" value="4FE4S_FER_2"/>
    <property type="match status" value="1"/>
</dbReference>
<dbReference type="Gene3D" id="3.30.70.3270">
    <property type="match status" value="1"/>
</dbReference>
<dbReference type="STRING" id="1121266.SAMN02745883_01924"/>
<keyword evidence="6" id="KW-0408">Iron</keyword>
<proteinExistence type="predicted"/>
<evidence type="ECO:0000256" key="6">
    <source>
        <dbReference type="ARBA" id="ARBA00023004"/>
    </source>
</evidence>
<dbReference type="Pfam" id="PF01512">
    <property type="entry name" value="Complex1_51K"/>
    <property type="match status" value="1"/>
</dbReference>
<dbReference type="PROSITE" id="PS00198">
    <property type="entry name" value="4FE4S_FER_1"/>
    <property type="match status" value="1"/>
</dbReference>
<dbReference type="Pfam" id="PF10531">
    <property type="entry name" value="SLBB"/>
    <property type="match status" value="1"/>
</dbReference>
<sequence>MDLIKKIFDAGVVGAGGAGFPTHIKLNCSVEYLIANGAECEPLLETDKYLMRCESKKIIKAMEEVAKKIQAKKLIIGLKKKYKEEIKALSKTIEELNSEVELFLLDNFYPAGDEHILVYEITKKSIPAGGIPLDVGVVVSNVGTLVNIFDAINEKPVVDKYVTVIGEIRNPCILKVPIGISIEKCIEAAGGSLINDYAVILGGPMMGKVIYKKQIKKEFITKTIGSLILLPKNHYIIGRKELSIKHIVSRAKTACIQCSMCTDMCPRNLIGHKIRPHRIMRSIGIAKGDEKIFMEALICCECGVCELYACPMGLSPRSMNGYIKNELRNKGIKYQKEQEKTIAKEIREYRKIPVDRLISRLGLTKYKGNKVIGPFEVKAHRVCISLSQSIGRPANPVVSIGDIVSRGQLIGEVKMGELGANVHSSIDGKVCEISDYVVIRSENDEVIS</sequence>
<evidence type="ECO:0000313" key="11">
    <source>
        <dbReference type="Proteomes" id="UP000184082"/>
    </source>
</evidence>
<dbReference type="EMBL" id="FRAJ01000016">
    <property type="protein sequence ID" value="SHK38483.1"/>
    <property type="molecule type" value="Genomic_DNA"/>
</dbReference>
<evidence type="ECO:0000256" key="2">
    <source>
        <dbReference type="ARBA" id="ARBA00022485"/>
    </source>
</evidence>
<evidence type="ECO:0000313" key="10">
    <source>
        <dbReference type="EMBL" id="SHK38483.1"/>
    </source>
</evidence>
<dbReference type="InterPro" id="IPR017896">
    <property type="entry name" value="4Fe4S_Fe-S-bd"/>
</dbReference>
<keyword evidence="2" id="KW-0004">4Fe-4S</keyword>
<feature type="coiled-coil region" evidence="8">
    <location>
        <begin position="79"/>
        <end position="106"/>
    </location>
</feature>
<evidence type="ECO:0000256" key="3">
    <source>
        <dbReference type="ARBA" id="ARBA00022723"/>
    </source>
</evidence>
<dbReference type="RefSeq" id="WP_072967979.1">
    <property type="nucleotide sequence ID" value="NZ_FRAJ01000016.1"/>
</dbReference>
<dbReference type="Gene3D" id="3.10.20.600">
    <property type="match status" value="1"/>
</dbReference>
<dbReference type="InterPro" id="IPR017900">
    <property type="entry name" value="4Fe4S_Fe_S_CS"/>
</dbReference>
<dbReference type="GO" id="GO:0046872">
    <property type="term" value="F:metal ion binding"/>
    <property type="evidence" value="ECO:0007669"/>
    <property type="project" value="UniProtKB-KW"/>
</dbReference>
<dbReference type="SUPFAM" id="SSF142019">
    <property type="entry name" value="Nqo1 FMN-binding domain-like"/>
    <property type="match status" value="1"/>
</dbReference>
<dbReference type="Proteomes" id="UP000184082">
    <property type="component" value="Unassembled WGS sequence"/>
</dbReference>
<dbReference type="GO" id="GO:0016020">
    <property type="term" value="C:membrane"/>
    <property type="evidence" value="ECO:0007669"/>
    <property type="project" value="InterPro"/>
</dbReference>
<dbReference type="PANTHER" id="PTHR43034">
    <property type="entry name" value="ION-TRANSLOCATING OXIDOREDUCTASE COMPLEX SUBUNIT C"/>
    <property type="match status" value="1"/>
</dbReference>